<feature type="compositionally biased region" description="Polar residues" evidence="1">
    <location>
        <begin position="1"/>
        <end position="12"/>
    </location>
</feature>
<evidence type="ECO:0000313" key="2">
    <source>
        <dbReference type="EMBL" id="CAF4421975.1"/>
    </source>
</evidence>
<organism evidence="2 6">
    <name type="scientific">Rotaria magnacalcarata</name>
    <dbReference type="NCBI Taxonomy" id="392030"/>
    <lineage>
        <taxon>Eukaryota</taxon>
        <taxon>Metazoa</taxon>
        <taxon>Spiralia</taxon>
        <taxon>Gnathifera</taxon>
        <taxon>Rotifera</taxon>
        <taxon>Eurotatoria</taxon>
        <taxon>Bdelloidea</taxon>
        <taxon>Philodinida</taxon>
        <taxon>Philodinidae</taxon>
        <taxon>Rotaria</taxon>
    </lineage>
</organism>
<dbReference type="EMBL" id="CAJOBH010105908">
    <property type="protein sequence ID" value="CAF4636715.1"/>
    <property type="molecule type" value="Genomic_DNA"/>
</dbReference>
<accession>A0A8S2VXD1</accession>
<evidence type="ECO:0000256" key="1">
    <source>
        <dbReference type="SAM" id="MobiDB-lite"/>
    </source>
</evidence>
<dbReference type="EMBL" id="CAJOBH010060427">
    <property type="protein sequence ID" value="CAF4421975.1"/>
    <property type="molecule type" value="Genomic_DNA"/>
</dbReference>
<comment type="caution">
    <text evidence="2">The sequence shown here is derived from an EMBL/GenBank/DDBJ whole genome shotgun (WGS) entry which is preliminary data.</text>
</comment>
<dbReference type="EMBL" id="CAJOBJ010100532">
    <property type="protein sequence ID" value="CAF4585416.1"/>
    <property type="molecule type" value="Genomic_DNA"/>
</dbReference>
<dbReference type="Proteomes" id="UP000681720">
    <property type="component" value="Unassembled WGS sequence"/>
</dbReference>
<feature type="non-terminal residue" evidence="2">
    <location>
        <position position="33"/>
    </location>
</feature>
<sequence length="33" mass="3503">MMPASNTLSSRATNQLTSQQQQQSSSSSSTTLN</sequence>
<feature type="region of interest" description="Disordered" evidence="1">
    <location>
        <begin position="1"/>
        <end position="33"/>
    </location>
</feature>
<protein>
    <submittedName>
        <fullName evidence="2">Uncharacterized protein</fullName>
    </submittedName>
</protein>
<reference evidence="2" key="1">
    <citation type="submission" date="2021-02" db="EMBL/GenBank/DDBJ databases">
        <authorList>
            <person name="Nowell W R."/>
        </authorList>
    </citation>
    <scope>NUCLEOTIDE SEQUENCE</scope>
</reference>
<name>A0A8S2VXD1_9BILA</name>
<proteinExistence type="predicted"/>
<dbReference type="EMBL" id="CAJOBJ010185722">
    <property type="protein sequence ID" value="CAF4935186.1"/>
    <property type="molecule type" value="Genomic_DNA"/>
</dbReference>
<gene>
    <name evidence="2" type="ORF">BYL167_LOCUS32507</name>
    <name evidence="4" type="ORF">BYL167_LOCUS41597</name>
    <name evidence="3" type="ORF">GIL414_LOCUS38259</name>
    <name evidence="5" type="ORF">GIL414_LOCUS53516</name>
</gene>
<evidence type="ECO:0000313" key="3">
    <source>
        <dbReference type="EMBL" id="CAF4585416.1"/>
    </source>
</evidence>
<evidence type="ECO:0000313" key="4">
    <source>
        <dbReference type="EMBL" id="CAF4636715.1"/>
    </source>
</evidence>
<evidence type="ECO:0000313" key="6">
    <source>
        <dbReference type="Proteomes" id="UP000681967"/>
    </source>
</evidence>
<evidence type="ECO:0000313" key="5">
    <source>
        <dbReference type="EMBL" id="CAF4935186.1"/>
    </source>
</evidence>
<dbReference type="Proteomes" id="UP000681967">
    <property type="component" value="Unassembled WGS sequence"/>
</dbReference>
<feature type="compositionally biased region" description="Low complexity" evidence="1">
    <location>
        <begin position="13"/>
        <end position="33"/>
    </location>
</feature>
<dbReference type="AlphaFoldDB" id="A0A8S2VXD1"/>